<evidence type="ECO:0000313" key="2">
    <source>
        <dbReference type="Proteomes" id="UP001612415"/>
    </source>
</evidence>
<dbReference type="Proteomes" id="UP001612415">
    <property type="component" value="Unassembled WGS sequence"/>
</dbReference>
<keyword evidence="2" id="KW-1185">Reference proteome</keyword>
<reference evidence="1 2" key="1">
    <citation type="submission" date="2024-10" db="EMBL/GenBank/DDBJ databases">
        <title>The Natural Products Discovery Center: Release of the First 8490 Sequenced Strains for Exploring Actinobacteria Biosynthetic Diversity.</title>
        <authorList>
            <person name="Kalkreuter E."/>
            <person name="Kautsar S.A."/>
            <person name="Yang D."/>
            <person name="Bader C.D."/>
            <person name="Teijaro C.N."/>
            <person name="Fluegel L."/>
            <person name="Davis C.M."/>
            <person name="Simpson J.R."/>
            <person name="Lauterbach L."/>
            <person name="Steele A.D."/>
            <person name="Gui C."/>
            <person name="Meng S."/>
            <person name="Li G."/>
            <person name="Viehrig K."/>
            <person name="Ye F."/>
            <person name="Su P."/>
            <person name="Kiefer A.F."/>
            <person name="Nichols A."/>
            <person name="Cepeda A.J."/>
            <person name="Yan W."/>
            <person name="Fan B."/>
            <person name="Jiang Y."/>
            <person name="Adhikari A."/>
            <person name="Zheng C.-J."/>
            <person name="Schuster L."/>
            <person name="Cowan T.M."/>
            <person name="Smanski M.J."/>
            <person name="Chevrette M.G."/>
            <person name="De Carvalho L.P.S."/>
            <person name="Shen B."/>
        </authorList>
    </citation>
    <scope>NUCLEOTIDE SEQUENCE [LARGE SCALE GENOMIC DNA]</scope>
    <source>
        <strain evidence="1 2">NPDC051599</strain>
    </source>
</reference>
<organism evidence="1 2">
    <name type="scientific">Streptomyces cellulosae</name>
    <dbReference type="NCBI Taxonomy" id="1968"/>
    <lineage>
        <taxon>Bacteria</taxon>
        <taxon>Bacillati</taxon>
        <taxon>Actinomycetota</taxon>
        <taxon>Actinomycetes</taxon>
        <taxon>Kitasatosporales</taxon>
        <taxon>Streptomycetaceae</taxon>
        <taxon>Streptomyces</taxon>
    </lineage>
</organism>
<gene>
    <name evidence="1" type="ORF">ACIA8P_00265</name>
</gene>
<proteinExistence type="predicted"/>
<comment type="caution">
    <text evidence="1">The sequence shown here is derived from an EMBL/GenBank/DDBJ whole genome shotgun (WGS) entry which is preliminary data.</text>
</comment>
<name>A0ABW7XTM6_STRCE</name>
<protein>
    <submittedName>
        <fullName evidence="1">Uncharacterized protein</fullName>
    </submittedName>
</protein>
<dbReference type="RefSeq" id="WP_398654164.1">
    <property type="nucleotide sequence ID" value="NZ_JBITDC010000001.1"/>
</dbReference>
<evidence type="ECO:0000313" key="1">
    <source>
        <dbReference type="EMBL" id="MFI5673093.1"/>
    </source>
</evidence>
<sequence>MSTTGAAGAVDYFENGSWDLYARDTLSDGHCARFQVKDENDTSWRWYEDMVCTSTEQWVGIFPSGWSVRICRTGIGNCSAARKF</sequence>
<accession>A0ABW7XTM6</accession>
<dbReference type="EMBL" id="JBITDC010000001">
    <property type="protein sequence ID" value="MFI5673093.1"/>
    <property type="molecule type" value="Genomic_DNA"/>
</dbReference>